<organism evidence="5 6">
    <name type="scientific">Victivallis vadensis</name>
    <dbReference type="NCBI Taxonomy" id="172901"/>
    <lineage>
        <taxon>Bacteria</taxon>
        <taxon>Pseudomonadati</taxon>
        <taxon>Lentisphaerota</taxon>
        <taxon>Lentisphaeria</taxon>
        <taxon>Victivallales</taxon>
        <taxon>Victivallaceae</taxon>
        <taxon>Victivallis</taxon>
    </lineage>
</organism>
<reference evidence="5 6" key="1">
    <citation type="submission" date="2018-04" db="EMBL/GenBank/DDBJ databases">
        <title>Genomic Encyclopedia of Type Strains, Phase IV (KMG-IV): sequencing the most valuable type-strain genomes for metagenomic binning, comparative biology and taxonomic classification.</title>
        <authorList>
            <person name="Goeker M."/>
        </authorList>
    </citation>
    <scope>NUCLEOTIDE SEQUENCE [LARGE SCALE GENOMIC DNA]</scope>
    <source>
        <strain evidence="5 6">DSM 14823</strain>
    </source>
</reference>
<name>A0A2U1AVE0_9BACT</name>
<keyword evidence="1" id="KW-0479">Metal-binding</keyword>
<dbReference type="GO" id="GO:0019239">
    <property type="term" value="F:deaminase activity"/>
    <property type="evidence" value="ECO:0007669"/>
    <property type="project" value="UniProtKB-ARBA"/>
</dbReference>
<evidence type="ECO:0000256" key="2">
    <source>
        <dbReference type="ARBA" id="ARBA00022801"/>
    </source>
</evidence>
<keyword evidence="2" id="KW-0378">Hydrolase</keyword>
<dbReference type="Gene3D" id="2.30.40.10">
    <property type="entry name" value="Urease, subunit C, domain 1"/>
    <property type="match status" value="1"/>
</dbReference>
<dbReference type="InterPro" id="IPR006680">
    <property type="entry name" value="Amidohydro-rel"/>
</dbReference>
<keyword evidence="6" id="KW-1185">Reference proteome</keyword>
<dbReference type="PANTHER" id="PTHR43794:SF11">
    <property type="entry name" value="AMIDOHYDROLASE-RELATED DOMAIN-CONTAINING PROTEIN"/>
    <property type="match status" value="1"/>
</dbReference>
<gene>
    <name evidence="5" type="ORF">C8D82_11782</name>
</gene>
<dbReference type="InterPro" id="IPR050287">
    <property type="entry name" value="MTA/SAH_deaminase"/>
</dbReference>
<protein>
    <submittedName>
        <fullName evidence="5">5-methylthioadenosine/S-adenosylhomocysteine deaminase</fullName>
    </submittedName>
</protein>
<evidence type="ECO:0000313" key="5">
    <source>
        <dbReference type="EMBL" id="PVY40363.1"/>
    </source>
</evidence>
<accession>A0A2U1AVE0</accession>
<dbReference type="CDD" id="cd01298">
    <property type="entry name" value="ATZ_TRZ_like"/>
    <property type="match status" value="1"/>
</dbReference>
<proteinExistence type="predicted"/>
<evidence type="ECO:0000313" key="6">
    <source>
        <dbReference type="Proteomes" id="UP000245959"/>
    </source>
</evidence>
<dbReference type="AlphaFoldDB" id="A0A2U1AVE0"/>
<dbReference type="GO" id="GO:0046872">
    <property type="term" value="F:metal ion binding"/>
    <property type="evidence" value="ECO:0007669"/>
    <property type="project" value="UniProtKB-KW"/>
</dbReference>
<dbReference type="SUPFAM" id="SSF51556">
    <property type="entry name" value="Metallo-dependent hydrolases"/>
    <property type="match status" value="1"/>
</dbReference>
<dbReference type="PANTHER" id="PTHR43794">
    <property type="entry name" value="AMINOHYDROLASE SSNA-RELATED"/>
    <property type="match status" value="1"/>
</dbReference>
<dbReference type="InterPro" id="IPR011059">
    <property type="entry name" value="Metal-dep_hydrolase_composite"/>
</dbReference>
<dbReference type="RefSeq" id="WP_116884414.1">
    <property type="nucleotide sequence ID" value="NZ_QEKH01000017.1"/>
</dbReference>
<dbReference type="FunFam" id="3.20.20.140:FF:000014">
    <property type="entry name" value="5-methylthioadenosine/S-adenosylhomocysteine deaminase"/>
    <property type="match status" value="1"/>
</dbReference>
<dbReference type="Pfam" id="PF01979">
    <property type="entry name" value="Amidohydro_1"/>
    <property type="match status" value="1"/>
</dbReference>
<evidence type="ECO:0000259" key="4">
    <source>
        <dbReference type="Pfam" id="PF01979"/>
    </source>
</evidence>
<dbReference type="SUPFAM" id="SSF51338">
    <property type="entry name" value="Composite domain of metallo-dependent hydrolases"/>
    <property type="match status" value="1"/>
</dbReference>
<dbReference type="GeneID" id="78295716"/>
<dbReference type="InterPro" id="IPR032466">
    <property type="entry name" value="Metal_Hydrolase"/>
</dbReference>
<evidence type="ECO:0000256" key="3">
    <source>
        <dbReference type="ARBA" id="ARBA00022833"/>
    </source>
</evidence>
<feature type="domain" description="Amidohydrolase-related" evidence="4">
    <location>
        <begin position="48"/>
        <end position="394"/>
    </location>
</feature>
<dbReference type="Gene3D" id="3.20.20.140">
    <property type="entry name" value="Metal-dependent hydrolases"/>
    <property type="match status" value="1"/>
</dbReference>
<keyword evidence="3" id="KW-0862">Zinc</keyword>
<sequence>MSTLLLKNVILDGKTADVLVEGNRFKRIASEIAGEADRVIDAGGRKALIPPFYNTHTHAAMTLLRGYADDMELFTWLNDYIWPAEAKLTEEDVYCGTRLAILEMIRSGTVFFSDMYWHQRGAVRAAEEMGVRAAIGLLYLSGSDGEVLERNRRSNEELLASRGGNSGRIQITYAPHAIYTVSEPVLRRIAEEACANDLAIHIHASETSREVEECKAAHDGLTPIEYLDRLGILGRRTVLAHCTHLTDHDIELIRERRAVIAHMPCSNMKLCSGAFRFHDAFDLAGCRVTIGTDGASSNNNLSMLDEMKFAALLAKHESGLPTAARDADVFNLATRCGAEAYGIDAGVIAEGKLADAVLVKLDHPQMTGDYNLVANLVYSADSSVIDTVVCDGRVLMESGRIENETEILEQARACCRKLGRS</sequence>
<comment type="caution">
    <text evidence="5">The sequence shown here is derived from an EMBL/GenBank/DDBJ whole genome shotgun (WGS) entry which is preliminary data.</text>
</comment>
<dbReference type="EMBL" id="QEKH01000017">
    <property type="protein sequence ID" value="PVY40363.1"/>
    <property type="molecule type" value="Genomic_DNA"/>
</dbReference>
<dbReference type="Proteomes" id="UP000245959">
    <property type="component" value="Unassembled WGS sequence"/>
</dbReference>
<evidence type="ECO:0000256" key="1">
    <source>
        <dbReference type="ARBA" id="ARBA00022723"/>
    </source>
</evidence>
<dbReference type="GO" id="GO:0016814">
    <property type="term" value="F:hydrolase activity, acting on carbon-nitrogen (but not peptide) bonds, in cyclic amidines"/>
    <property type="evidence" value="ECO:0007669"/>
    <property type="project" value="UniProtKB-ARBA"/>
</dbReference>